<reference evidence="2" key="1">
    <citation type="journal article" date="2014" name="Int. J. Syst. Evol. Microbiol.">
        <title>Complete genome of a new Firmicutes species belonging to the dominant human colonic microbiota ('Ruminococcus bicirculans') reveals two chromosomes and a selective capacity to utilize plant glucans.</title>
        <authorList>
            <consortium name="NISC Comparative Sequencing Program"/>
            <person name="Wegmann U."/>
            <person name="Louis P."/>
            <person name="Goesmann A."/>
            <person name="Henrissat B."/>
            <person name="Duncan S.H."/>
            <person name="Flint H.J."/>
        </authorList>
    </citation>
    <scope>NUCLEOTIDE SEQUENCE</scope>
    <source>
        <strain evidence="2">NBRC 107715</strain>
    </source>
</reference>
<sequence>MPEAMPIEALAERVPQNSLIARLRARPALKETLRDALERVGFGTTDWVREVMYERCFAYVETLGPRNLHTLEISAGPQWTRRFDFKSYTATEYPDFDICAQTLPQTYDLIIADQVFEHLPWPYRAARNVHAMLKPGGVFIVSTPFLVRIHNVPIDCNRWTPTGMSYFLQEAGFPADGISVDSWGNRACLIGNLPKWRKRGFRSLRNEPNFPVMVWAFARKPRQENAA</sequence>
<keyword evidence="4" id="KW-1185">Reference proteome</keyword>
<accession>A0A512IZG9</accession>
<dbReference type="Proteomes" id="UP001156856">
    <property type="component" value="Unassembled WGS sequence"/>
</dbReference>
<name>A0A512IZG9_9HYPH</name>
<proteinExistence type="predicted"/>
<evidence type="ECO:0000313" key="1">
    <source>
        <dbReference type="EMBL" id="GEP03118.1"/>
    </source>
</evidence>
<dbReference type="AlphaFoldDB" id="A0A512IZG9"/>
<dbReference type="Pfam" id="PF13489">
    <property type="entry name" value="Methyltransf_23"/>
    <property type="match status" value="1"/>
</dbReference>
<dbReference type="RefSeq" id="WP_238179128.1">
    <property type="nucleotide sequence ID" value="NZ_BJZU01000017.1"/>
</dbReference>
<organism evidence="1 3">
    <name type="scientific">Methylobacterium oxalidis</name>
    <dbReference type="NCBI Taxonomy" id="944322"/>
    <lineage>
        <taxon>Bacteria</taxon>
        <taxon>Pseudomonadati</taxon>
        <taxon>Pseudomonadota</taxon>
        <taxon>Alphaproteobacteria</taxon>
        <taxon>Hyphomicrobiales</taxon>
        <taxon>Methylobacteriaceae</taxon>
        <taxon>Methylobacterium</taxon>
    </lineage>
</organism>
<reference evidence="1 3" key="3">
    <citation type="submission" date="2019-07" db="EMBL/GenBank/DDBJ databases">
        <title>Whole genome shotgun sequence of Methylobacterium oxalidis NBRC 107715.</title>
        <authorList>
            <person name="Hosoyama A."/>
            <person name="Uohara A."/>
            <person name="Ohji S."/>
            <person name="Ichikawa N."/>
        </authorList>
    </citation>
    <scope>NUCLEOTIDE SEQUENCE [LARGE SCALE GENOMIC DNA]</scope>
    <source>
        <strain evidence="1 3">NBRC 107715</strain>
    </source>
</reference>
<reference evidence="2" key="4">
    <citation type="submission" date="2023-01" db="EMBL/GenBank/DDBJ databases">
        <title>Draft genome sequence of Methylobacterium oxalidis strain NBRC 107715.</title>
        <authorList>
            <person name="Sun Q."/>
            <person name="Mori K."/>
        </authorList>
    </citation>
    <scope>NUCLEOTIDE SEQUENCE</scope>
    <source>
        <strain evidence="2">NBRC 107715</strain>
    </source>
</reference>
<dbReference type="Proteomes" id="UP000321960">
    <property type="component" value="Unassembled WGS sequence"/>
</dbReference>
<dbReference type="InterPro" id="IPR029063">
    <property type="entry name" value="SAM-dependent_MTases_sf"/>
</dbReference>
<reference evidence="4" key="2">
    <citation type="journal article" date="2019" name="Int. J. Syst. Evol. Microbiol.">
        <title>The Global Catalogue of Microorganisms (GCM) 10K type strain sequencing project: providing services to taxonomists for standard genome sequencing and annotation.</title>
        <authorList>
            <consortium name="The Broad Institute Genomics Platform"/>
            <consortium name="The Broad Institute Genome Sequencing Center for Infectious Disease"/>
            <person name="Wu L."/>
            <person name="Ma J."/>
        </authorList>
    </citation>
    <scope>NUCLEOTIDE SEQUENCE [LARGE SCALE GENOMIC DNA]</scope>
    <source>
        <strain evidence="4">NBRC 107715</strain>
    </source>
</reference>
<evidence type="ECO:0000313" key="4">
    <source>
        <dbReference type="Proteomes" id="UP001156856"/>
    </source>
</evidence>
<dbReference type="EMBL" id="BJZU01000017">
    <property type="protein sequence ID" value="GEP03118.1"/>
    <property type="molecule type" value="Genomic_DNA"/>
</dbReference>
<comment type="caution">
    <text evidence="1">The sequence shown here is derived from an EMBL/GenBank/DDBJ whole genome shotgun (WGS) entry which is preliminary data.</text>
</comment>
<evidence type="ECO:0000313" key="2">
    <source>
        <dbReference type="EMBL" id="GLS67377.1"/>
    </source>
</evidence>
<dbReference type="EMBL" id="BSPK01000112">
    <property type="protein sequence ID" value="GLS67377.1"/>
    <property type="molecule type" value="Genomic_DNA"/>
</dbReference>
<dbReference type="Gene3D" id="3.40.50.150">
    <property type="entry name" value="Vaccinia Virus protein VP39"/>
    <property type="match status" value="1"/>
</dbReference>
<evidence type="ECO:0008006" key="5">
    <source>
        <dbReference type="Google" id="ProtNLM"/>
    </source>
</evidence>
<dbReference type="SUPFAM" id="SSF53335">
    <property type="entry name" value="S-adenosyl-L-methionine-dependent methyltransferases"/>
    <property type="match status" value="1"/>
</dbReference>
<dbReference type="CDD" id="cd02440">
    <property type="entry name" value="AdoMet_MTases"/>
    <property type="match status" value="1"/>
</dbReference>
<evidence type="ECO:0000313" key="3">
    <source>
        <dbReference type="Proteomes" id="UP000321960"/>
    </source>
</evidence>
<protein>
    <recommendedName>
        <fullName evidence="5">Methyltransferase type 12</fullName>
    </recommendedName>
</protein>
<gene>
    <name evidence="2" type="ORF">GCM10007888_57610</name>
    <name evidence="1" type="ORF">MOX02_11560</name>
</gene>